<feature type="compositionally biased region" description="Polar residues" evidence="1">
    <location>
        <begin position="108"/>
        <end position="125"/>
    </location>
</feature>
<sequence>MTSNDVHVARMASSTCPAEPKAARGTEEYHGLGSTQSLVRRGGDIIAIAHPLPKTGYKAPNAYGAKPIFQDATTTGSAQKAVQKVGDEKKKQLMPYAPNASRNRPAETRTNTVGRRTISTRNASQVRLADGDPDSRRPSKTTNQVYSEGILKTDVIGLSNQGISAEIARNMHAKQRR</sequence>
<dbReference type="OMA" id="PWRTTNQ"/>
<dbReference type="Proteomes" id="UP000054558">
    <property type="component" value="Unassembled WGS sequence"/>
</dbReference>
<evidence type="ECO:0000256" key="1">
    <source>
        <dbReference type="SAM" id="MobiDB-lite"/>
    </source>
</evidence>
<proteinExistence type="predicted"/>
<name>A0A1Y1I043_KLENI</name>
<protein>
    <submittedName>
        <fullName evidence="2">Uncharacterized protein</fullName>
    </submittedName>
</protein>
<dbReference type="EMBL" id="DF237064">
    <property type="protein sequence ID" value="GAQ82541.1"/>
    <property type="molecule type" value="Genomic_DNA"/>
</dbReference>
<organism evidence="2 3">
    <name type="scientific">Klebsormidium nitens</name>
    <name type="common">Green alga</name>
    <name type="synonym">Ulothrix nitens</name>
    <dbReference type="NCBI Taxonomy" id="105231"/>
    <lineage>
        <taxon>Eukaryota</taxon>
        <taxon>Viridiplantae</taxon>
        <taxon>Streptophyta</taxon>
        <taxon>Klebsormidiophyceae</taxon>
        <taxon>Klebsormidiales</taxon>
        <taxon>Klebsormidiaceae</taxon>
        <taxon>Klebsormidium</taxon>
    </lineage>
</organism>
<feature type="region of interest" description="Disordered" evidence="1">
    <location>
        <begin position="85"/>
        <end position="146"/>
    </location>
</feature>
<dbReference type="AlphaFoldDB" id="A0A1Y1I043"/>
<accession>A0A1Y1I043</accession>
<keyword evidence="3" id="KW-1185">Reference proteome</keyword>
<feature type="compositionally biased region" description="Basic and acidic residues" evidence="1">
    <location>
        <begin position="21"/>
        <end position="30"/>
    </location>
</feature>
<feature type="region of interest" description="Disordered" evidence="1">
    <location>
        <begin position="1"/>
        <end position="35"/>
    </location>
</feature>
<gene>
    <name evidence="2" type="ORF">KFL_001150020</name>
</gene>
<evidence type="ECO:0000313" key="2">
    <source>
        <dbReference type="EMBL" id="GAQ82541.1"/>
    </source>
</evidence>
<reference evidence="2 3" key="1">
    <citation type="journal article" date="2014" name="Nat. Commun.">
        <title>Klebsormidium flaccidum genome reveals primary factors for plant terrestrial adaptation.</title>
        <authorList>
            <person name="Hori K."/>
            <person name="Maruyama F."/>
            <person name="Fujisawa T."/>
            <person name="Togashi T."/>
            <person name="Yamamoto N."/>
            <person name="Seo M."/>
            <person name="Sato S."/>
            <person name="Yamada T."/>
            <person name="Mori H."/>
            <person name="Tajima N."/>
            <person name="Moriyama T."/>
            <person name="Ikeuchi M."/>
            <person name="Watanabe M."/>
            <person name="Wada H."/>
            <person name="Kobayashi K."/>
            <person name="Saito M."/>
            <person name="Masuda T."/>
            <person name="Sasaki-Sekimoto Y."/>
            <person name="Mashiguchi K."/>
            <person name="Awai K."/>
            <person name="Shimojima M."/>
            <person name="Masuda S."/>
            <person name="Iwai M."/>
            <person name="Nobusawa T."/>
            <person name="Narise T."/>
            <person name="Kondo S."/>
            <person name="Saito H."/>
            <person name="Sato R."/>
            <person name="Murakawa M."/>
            <person name="Ihara Y."/>
            <person name="Oshima-Yamada Y."/>
            <person name="Ohtaka K."/>
            <person name="Satoh M."/>
            <person name="Sonobe K."/>
            <person name="Ishii M."/>
            <person name="Ohtani R."/>
            <person name="Kanamori-Sato M."/>
            <person name="Honoki R."/>
            <person name="Miyazaki D."/>
            <person name="Mochizuki H."/>
            <person name="Umetsu J."/>
            <person name="Higashi K."/>
            <person name="Shibata D."/>
            <person name="Kamiya Y."/>
            <person name="Sato N."/>
            <person name="Nakamura Y."/>
            <person name="Tabata S."/>
            <person name="Ida S."/>
            <person name="Kurokawa K."/>
            <person name="Ohta H."/>
        </authorList>
    </citation>
    <scope>NUCLEOTIDE SEQUENCE [LARGE SCALE GENOMIC DNA]</scope>
    <source>
        <strain evidence="2 3">NIES-2285</strain>
    </source>
</reference>
<dbReference type="OrthoDB" id="564197at2759"/>
<evidence type="ECO:0000313" key="3">
    <source>
        <dbReference type="Proteomes" id="UP000054558"/>
    </source>
</evidence>